<organism evidence="1 2">
    <name type="scientific">Candidatus Aquirickettsiella gammari</name>
    <dbReference type="NCBI Taxonomy" id="2016198"/>
    <lineage>
        <taxon>Bacteria</taxon>
        <taxon>Pseudomonadati</taxon>
        <taxon>Pseudomonadota</taxon>
        <taxon>Gammaproteobacteria</taxon>
        <taxon>Legionellales</taxon>
        <taxon>Coxiellaceae</taxon>
        <taxon>Candidatus Aquirickettsiella</taxon>
    </lineage>
</organism>
<dbReference type="GO" id="GO:0006260">
    <property type="term" value="P:DNA replication"/>
    <property type="evidence" value="ECO:0007669"/>
    <property type="project" value="InterPro"/>
</dbReference>
<dbReference type="Gene3D" id="3.40.50.10110">
    <property type="entry name" value="DNA polymerase III subunit chi"/>
    <property type="match status" value="1"/>
</dbReference>
<dbReference type="SUPFAM" id="SSF102400">
    <property type="entry name" value="DNA polymerase III chi subunit"/>
    <property type="match status" value="1"/>
</dbReference>
<name>A0A370CJZ6_9COXI</name>
<reference evidence="1 2" key="1">
    <citation type="journal article" date="2017" name="Int. J. Syst. Evol. Microbiol.">
        <title>Aquarickettsiella crustaci n. gen. n. sp. (Gammaproteobacteria: Legionellales: Coxiellaceae); a bacterial pathogen of the freshwater crustacean: Gammarus fossarum (Malacostraca: Amphipoda).</title>
        <authorList>
            <person name="Bojko J."/>
            <person name="Dunn A.M."/>
            <person name="Stebbing P.D."/>
            <person name="Van Aerle R."/>
            <person name="Bacela-Spychalska K."/>
            <person name="Bean T.P."/>
            <person name="Stentiford G.D."/>
        </authorList>
    </citation>
    <scope>NUCLEOTIDE SEQUENCE [LARGE SCALE GENOMIC DNA]</scope>
    <source>
        <strain evidence="1">RA15029</strain>
    </source>
</reference>
<dbReference type="GO" id="GO:0003677">
    <property type="term" value="F:DNA binding"/>
    <property type="evidence" value="ECO:0007669"/>
    <property type="project" value="InterPro"/>
</dbReference>
<dbReference type="InterPro" id="IPR007459">
    <property type="entry name" value="DNA_pol3_chi"/>
</dbReference>
<sequence length="146" mass="17177">MPNPNVDFYVLNSLAKESAYRFLCRLVDKAYPLQKQIYIHTSSHEEAQRIDELLWTFRDTSFIPHQQVTGEHPVDPMLTVTIAVDKPKQLIADILFNLSREVPPYFSEFTRIIEIVSEEEKNQSRNKYKFYKAQNCQLTLHNINES</sequence>
<dbReference type="AlphaFoldDB" id="A0A370CJZ6"/>
<dbReference type="GO" id="GO:0003887">
    <property type="term" value="F:DNA-directed DNA polymerase activity"/>
    <property type="evidence" value="ECO:0007669"/>
    <property type="project" value="InterPro"/>
</dbReference>
<dbReference type="InterPro" id="IPR036768">
    <property type="entry name" value="PolIII_chi_sf"/>
</dbReference>
<dbReference type="PANTHER" id="PTHR38767:SF1">
    <property type="entry name" value="DNA POLYMERASE III SUBUNIT CHI"/>
    <property type="match status" value="1"/>
</dbReference>
<gene>
    <name evidence="1" type="ORF">CFE62_002710</name>
</gene>
<reference evidence="1 2" key="2">
    <citation type="journal article" date="2018" name="J. Invertebr. Pathol.">
        <title>'Candidatus Aquirickettsiella gammari' (Gammaproteobacteria: Legionellales: Coxiellaceae): A bacterial pathogen of the freshwater crustacean Gammarus fossarum (Malacostraca: Amphipoda).</title>
        <authorList>
            <person name="Bojko J."/>
            <person name="Dunn A.M."/>
            <person name="Stebbing P.D."/>
            <person name="van Aerle R."/>
            <person name="Bacela-Spychalska K."/>
            <person name="Bean T.P."/>
            <person name="Urrutia A."/>
            <person name="Stentiford G.D."/>
        </authorList>
    </citation>
    <scope>NUCLEOTIDE SEQUENCE [LARGE SCALE GENOMIC DNA]</scope>
    <source>
        <strain evidence="1">RA15029</strain>
    </source>
</reference>
<dbReference type="EMBL" id="NMOS02000005">
    <property type="protein sequence ID" value="RDH40687.1"/>
    <property type="molecule type" value="Genomic_DNA"/>
</dbReference>
<dbReference type="Proteomes" id="UP000226429">
    <property type="component" value="Unassembled WGS sequence"/>
</dbReference>
<keyword evidence="2" id="KW-1185">Reference proteome</keyword>
<proteinExistence type="predicted"/>
<dbReference type="PANTHER" id="PTHR38767">
    <property type="entry name" value="DNA POLYMERASE III SUBUNIT CHI"/>
    <property type="match status" value="1"/>
</dbReference>
<protein>
    <submittedName>
        <fullName evidence="1">DNA polymerase III subunit chi</fullName>
    </submittedName>
</protein>
<comment type="caution">
    <text evidence="1">The sequence shown here is derived from an EMBL/GenBank/DDBJ whole genome shotgun (WGS) entry which is preliminary data.</text>
</comment>
<dbReference type="GO" id="GO:0032298">
    <property type="term" value="P:positive regulation of DNA-templated DNA replication initiation"/>
    <property type="evidence" value="ECO:0007669"/>
    <property type="project" value="TreeGrafter"/>
</dbReference>
<evidence type="ECO:0000313" key="2">
    <source>
        <dbReference type="Proteomes" id="UP000226429"/>
    </source>
</evidence>
<evidence type="ECO:0000313" key="1">
    <source>
        <dbReference type="EMBL" id="RDH40687.1"/>
    </source>
</evidence>
<accession>A0A370CJZ6</accession>
<dbReference type="Pfam" id="PF04364">
    <property type="entry name" value="DNA_pol3_chi"/>
    <property type="match status" value="1"/>
</dbReference>